<proteinExistence type="predicted"/>
<dbReference type="Pfam" id="PF06439">
    <property type="entry name" value="3keto-disac_hyd"/>
    <property type="match status" value="1"/>
</dbReference>
<dbReference type="GO" id="GO:0016787">
    <property type="term" value="F:hydrolase activity"/>
    <property type="evidence" value="ECO:0007669"/>
    <property type="project" value="InterPro"/>
</dbReference>
<gene>
    <name evidence="2" type="ordered locus">Psta_3568</name>
</gene>
<accession>D2QZ37</accession>
<dbReference type="STRING" id="530564.Psta_3568"/>
<organism evidence="2 3">
    <name type="scientific">Pirellula staleyi (strain ATCC 27377 / DSM 6068 / ICPB 4128)</name>
    <name type="common">Pirella staleyi</name>
    <dbReference type="NCBI Taxonomy" id="530564"/>
    <lineage>
        <taxon>Bacteria</taxon>
        <taxon>Pseudomonadati</taxon>
        <taxon>Planctomycetota</taxon>
        <taxon>Planctomycetia</taxon>
        <taxon>Pirellulales</taxon>
        <taxon>Pirellulaceae</taxon>
        <taxon>Pirellula</taxon>
    </lineage>
</organism>
<dbReference type="OrthoDB" id="262927at2"/>
<sequence length="227" mass="25276" precursor="true">MTISTNYKLLLIAAVTLGVFLPGQAIGEDKTKAVVEEGFVSLFDGKTLAGWEGNEKIFRVEDGAIIGGNLKEPIKNNEFLASNERYGDFELRLDAKLIGQGENAGVQFRSERMPDHFEVIGYQCDIGTAAGKSIWGSLYDESRRRKFLASGDHEKLAKVVKAGEWNSLTVRCEGAHIQIWVGDLLTVDYTEEDDKIERTGRLALQIHSGPPAEAWYKNIRIKSLEKK</sequence>
<keyword evidence="3" id="KW-1185">Reference proteome</keyword>
<name>D2QZ37_PIRSD</name>
<protein>
    <recommendedName>
        <fullName evidence="1">3-keto-alpha-glucoside-1,2-lyase/3-keto-2-hydroxy-glucal hydratase domain-containing protein</fullName>
    </recommendedName>
</protein>
<evidence type="ECO:0000313" key="3">
    <source>
        <dbReference type="Proteomes" id="UP000001887"/>
    </source>
</evidence>
<feature type="domain" description="3-keto-alpha-glucoside-1,2-lyase/3-keto-2-hydroxy-glucal hydratase" evidence="1">
    <location>
        <begin position="38"/>
        <end position="222"/>
    </location>
</feature>
<reference evidence="2 3" key="1">
    <citation type="journal article" date="2009" name="Stand. Genomic Sci.">
        <title>Complete genome sequence of Pirellula staleyi type strain (ATCC 27377).</title>
        <authorList>
            <person name="Clum A."/>
            <person name="Tindall B.J."/>
            <person name="Sikorski J."/>
            <person name="Ivanova N."/>
            <person name="Mavrommatis K."/>
            <person name="Lucas S."/>
            <person name="Glavina del Rio T."/>
            <person name="Nolan M."/>
            <person name="Chen F."/>
            <person name="Tice H."/>
            <person name="Pitluck S."/>
            <person name="Cheng J.F."/>
            <person name="Chertkov O."/>
            <person name="Brettin T."/>
            <person name="Han C."/>
            <person name="Detter J.C."/>
            <person name="Kuske C."/>
            <person name="Bruce D."/>
            <person name="Goodwin L."/>
            <person name="Ovchinikova G."/>
            <person name="Pati A."/>
            <person name="Mikhailova N."/>
            <person name="Chen A."/>
            <person name="Palaniappan K."/>
            <person name="Land M."/>
            <person name="Hauser L."/>
            <person name="Chang Y.J."/>
            <person name="Jeffries C.D."/>
            <person name="Chain P."/>
            <person name="Rohde M."/>
            <person name="Goker M."/>
            <person name="Bristow J."/>
            <person name="Eisen J.A."/>
            <person name="Markowitz V."/>
            <person name="Hugenholtz P."/>
            <person name="Kyrpides N.C."/>
            <person name="Klenk H.P."/>
            <person name="Lapidus A."/>
        </authorList>
    </citation>
    <scope>NUCLEOTIDE SEQUENCE [LARGE SCALE GENOMIC DNA]</scope>
    <source>
        <strain evidence="3">ATCC 27377 / DSM 6068 / ICPB 4128</strain>
    </source>
</reference>
<dbReference type="KEGG" id="psl:Psta_3568"/>
<dbReference type="EMBL" id="CP001848">
    <property type="protein sequence ID" value="ADB18229.1"/>
    <property type="molecule type" value="Genomic_DNA"/>
</dbReference>
<dbReference type="Proteomes" id="UP000001887">
    <property type="component" value="Chromosome"/>
</dbReference>
<dbReference type="HOGENOM" id="CLU_073042_2_0_0"/>
<evidence type="ECO:0000259" key="1">
    <source>
        <dbReference type="Pfam" id="PF06439"/>
    </source>
</evidence>
<dbReference type="AlphaFoldDB" id="D2QZ37"/>
<dbReference type="InterPro" id="IPR010496">
    <property type="entry name" value="AL/BT2_dom"/>
</dbReference>
<dbReference type="Gene3D" id="2.60.120.560">
    <property type="entry name" value="Exo-inulinase, domain 1"/>
    <property type="match status" value="1"/>
</dbReference>
<dbReference type="eggNOG" id="COG2133">
    <property type="taxonomic scope" value="Bacteria"/>
</dbReference>
<evidence type="ECO:0000313" key="2">
    <source>
        <dbReference type="EMBL" id="ADB18229.1"/>
    </source>
</evidence>